<reference evidence="2" key="1">
    <citation type="submission" date="2012-02" db="EMBL/GenBank/DDBJ databases">
        <title>Complete sequence of chromosome of Methanomethylovorans hollandica DSM 15978.</title>
        <authorList>
            <person name="Lucas S."/>
            <person name="Copeland A."/>
            <person name="Lapidus A."/>
            <person name="Glavina del Rio T."/>
            <person name="Dalin E."/>
            <person name="Tice H."/>
            <person name="Bruce D."/>
            <person name="Goodwin L."/>
            <person name="Pitluck S."/>
            <person name="Peters L."/>
            <person name="Mikhailova N."/>
            <person name="Held B."/>
            <person name="Kyrpides N."/>
            <person name="Mavromatis K."/>
            <person name="Ivanova N."/>
            <person name="Brettin T."/>
            <person name="Detter J.C."/>
            <person name="Han C."/>
            <person name="Larimer F."/>
            <person name="Land M."/>
            <person name="Hauser L."/>
            <person name="Markowitz V."/>
            <person name="Cheng J.-F."/>
            <person name="Hugenholtz P."/>
            <person name="Woyke T."/>
            <person name="Wu D."/>
            <person name="Spring S."/>
            <person name="Schroeder M."/>
            <person name="Brambilla E."/>
            <person name="Klenk H.-P."/>
            <person name="Eisen J.A."/>
        </authorList>
    </citation>
    <scope>NUCLEOTIDE SEQUENCE [LARGE SCALE GENOMIC DNA]</scope>
    <source>
        <strain evidence="2">DSM 15978 / NBRC 107637 / DMS1</strain>
    </source>
</reference>
<dbReference type="STRING" id="867904.Metho_0615"/>
<organism evidence="1 2">
    <name type="scientific">Methanomethylovorans hollandica (strain DSM 15978 / NBRC 107637 / DMS1)</name>
    <dbReference type="NCBI Taxonomy" id="867904"/>
    <lineage>
        <taxon>Archaea</taxon>
        <taxon>Methanobacteriati</taxon>
        <taxon>Methanobacteriota</taxon>
        <taxon>Stenosarchaea group</taxon>
        <taxon>Methanomicrobia</taxon>
        <taxon>Methanosarcinales</taxon>
        <taxon>Methanosarcinaceae</taxon>
        <taxon>Methanomethylovorans</taxon>
    </lineage>
</organism>
<dbReference type="Proteomes" id="UP000010866">
    <property type="component" value="Chromosome"/>
</dbReference>
<protein>
    <submittedName>
        <fullName evidence="1">Uncharacterized protein</fullName>
    </submittedName>
</protein>
<evidence type="ECO:0000313" key="2">
    <source>
        <dbReference type="Proteomes" id="UP000010866"/>
    </source>
</evidence>
<accession>L0KY24</accession>
<dbReference type="AlphaFoldDB" id="L0KY24"/>
<gene>
    <name evidence="1" type="ordered locus">Metho_0615</name>
</gene>
<evidence type="ECO:0000313" key="1">
    <source>
        <dbReference type="EMBL" id="AGB48874.1"/>
    </source>
</evidence>
<dbReference type="EMBL" id="CP003362">
    <property type="protein sequence ID" value="AGB48874.1"/>
    <property type="molecule type" value="Genomic_DNA"/>
</dbReference>
<keyword evidence="2" id="KW-1185">Reference proteome</keyword>
<name>L0KY24_METHD</name>
<proteinExistence type="predicted"/>
<dbReference type="HOGENOM" id="CLU_2152622_0_0_2"/>
<sequence length="111" mass="12982">MCTKKVMDHFMNLLNMRDIGIVVSHQEKEFGKNFERWMQDLHEVLTLRIFYSPFTKFYPYFFPFTFKSLKLLSVTIIVAPISARIAIHNVSQPGNIARMAIALIISEKPIF</sequence>
<dbReference type="KEGG" id="mhz:Metho_0615"/>